<comment type="caution">
    <text evidence="1">The sequence shown here is derived from an EMBL/GenBank/DDBJ whole genome shotgun (WGS) entry which is preliminary data.</text>
</comment>
<dbReference type="Proteomes" id="UP000253345">
    <property type="component" value="Unassembled WGS sequence"/>
</dbReference>
<organism evidence="1 2">
    <name type="scientific">Paracoccus lutimaris</name>
    <dbReference type="NCBI Taxonomy" id="1490030"/>
    <lineage>
        <taxon>Bacteria</taxon>
        <taxon>Pseudomonadati</taxon>
        <taxon>Pseudomonadota</taxon>
        <taxon>Alphaproteobacteria</taxon>
        <taxon>Rhodobacterales</taxon>
        <taxon>Paracoccaceae</taxon>
        <taxon>Paracoccus</taxon>
    </lineage>
</organism>
<reference evidence="1 2" key="1">
    <citation type="submission" date="2018-07" db="EMBL/GenBank/DDBJ databases">
        <title>Genomic Encyclopedia of Type Strains, Phase III (KMG-III): the genomes of soil and plant-associated and newly described type strains.</title>
        <authorList>
            <person name="Whitman W."/>
        </authorList>
    </citation>
    <scope>NUCLEOTIDE SEQUENCE [LARGE SCALE GENOMIC DNA]</scope>
    <source>
        <strain evidence="1 2">CECT 8525</strain>
    </source>
</reference>
<proteinExistence type="predicted"/>
<keyword evidence="2" id="KW-1185">Reference proteome</keyword>
<evidence type="ECO:0000313" key="2">
    <source>
        <dbReference type="Proteomes" id="UP000253345"/>
    </source>
</evidence>
<dbReference type="RefSeq" id="WP_114349087.1">
    <property type="nucleotide sequence ID" value="NZ_QPJL01000008.1"/>
</dbReference>
<protein>
    <submittedName>
        <fullName evidence="1">Uncharacterized protein</fullName>
    </submittedName>
</protein>
<sequence length="216" mass="23671">MSGFAELSASDRMEYESTLKRFGLTVDNLNYKGTLSTQDFGDKLVLSADPSISAIEPTIVPYNSLAELKAMIGRADSDYTDGPFSDRLLDYPAPLDRDRVHALMATRNECDFDYQVTRDELHALYRAAQAYIMGNSQKLKTHEPILNKRFGTGSVAVLAVEALVVKAGHPVIFAPDPNDPNKILCPNFTSVTVENGGQIIVSTKIQMTTTTFTAAD</sequence>
<dbReference type="EMBL" id="QPJL01000008">
    <property type="protein sequence ID" value="RCW84099.1"/>
    <property type="molecule type" value="Genomic_DNA"/>
</dbReference>
<dbReference type="OrthoDB" id="8478959at2"/>
<name>A0A368YWS5_9RHOB</name>
<evidence type="ECO:0000313" key="1">
    <source>
        <dbReference type="EMBL" id="RCW84099.1"/>
    </source>
</evidence>
<accession>A0A368YWS5</accession>
<dbReference type="AlphaFoldDB" id="A0A368YWS5"/>
<gene>
    <name evidence="1" type="ORF">DFP89_10843</name>
</gene>